<organism evidence="3 4">
    <name type="scientific">Spirulina subsalsa FACHB-351</name>
    <dbReference type="NCBI Taxonomy" id="234711"/>
    <lineage>
        <taxon>Bacteria</taxon>
        <taxon>Bacillati</taxon>
        <taxon>Cyanobacteriota</taxon>
        <taxon>Cyanophyceae</taxon>
        <taxon>Spirulinales</taxon>
        <taxon>Spirulinaceae</taxon>
        <taxon>Spirulina</taxon>
    </lineage>
</organism>
<reference evidence="3 4" key="1">
    <citation type="submission" date="2021-08" db="EMBL/GenBank/DDBJ databases">
        <title>Draft genome sequence of Spirulina subsalsa with high tolerance to salinity and hype-accumulation of phycocyanin.</title>
        <authorList>
            <person name="Pei H."/>
            <person name="Jiang L."/>
        </authorList>
    </citation>
    <scope>NUCLEOTIDE SEQUENCE [LARGE SCALE GENOMIC DNA]</scope>
    <source>
        <strain evidence="3 4">FACHB-351</strain>
    </source>
</reference>
<feature type="domain" description="Amidase" evidence="2">
    <location>
        <begin position="27"/>
        <end position="446"/>
    </location>
</feature>
<dbReference type="PANTHER" id="PTHR11895">
    <property type="entry name" value="TRANSAMIDASE"/>
    <property type="match status" value="1"/>
</dbReference>
<dbReference type="InterPro" id="IPR020556">
    <property type="entry name" value="Amidase_CS"/>
</dbReference>
<dbReference type="RefSeq" id="WP_265266904.1">
    <property type="nucleotide sequence ID" value="NZ_JAIHOM010000217.1"/>
</dbReference>
<evidence type="ECO:0000313" key="4">
    <source>
        <dbReference type="Proteomes" id="UP001526426"/>
    </source>
</evidence>
<dbReference type="PROSITE" id="PS00571">
    <property type="entry name" value="AMIDASES"/>
    <property type="match status" value="1"/>
</dbReference>
<comment type="caution">
    <text evidence="3">The sequence shown here is derived from an EMBL/GenBank/DDBJ whole genome shotgun (WGS) entry which is preliminary data.</text>
</comment>
<dbReference type="Proteomes" id="UP001526426">
    <property type="component" value="Unassembled WGS sequence"/>
</dbReference>
<evidence type="ECO:0000259" key="2">
    <source>
        <dbReference type="Pfam" id="PF01425"/>
    </source>
</evidence>
<sequence length="471" mass="49833">MNDTDLAFTSALEQAQLIRRGQVSPLELTQLYCDRIAQLNPRLGSFFYVAQEQAIAEAQAKTEQLTQIAPQNLPPFFGVPTAIKDLNPVAGMPFTCGNLALKDNIAQYDEGVVQKIKGAGFTLLGKTAASEFGAWPYVEPPGFPPSRNPWNLDYTSGGSSGGAASAVAAGLCAVAQGSDGGGSIRTPAACCGIVGLKPSRGRVTHAPAGDYLNGIATDGILTRTVADAAALLDVMSGYVVGDPYWLPAPPQPFLEALKHPPQSLRIAFSTSITPIGPASEPCQQAVRQTVQHLADLGHHLTEASPDFTGLTEPFIRVWQAGTAFSGLPLEALSPMNQWLVQQAGSAGDYLQAVVQMQVIARQIVAFFESFDLLVLPVHLHAPPRVGEWANLSPEATLEKIIQWIAPCPGVNAAGLPAIALPVLFDPQGLPIGVQLVGKPADDATVLAVAAQLEQRQPWIQHRPSESLGLTE</sequence>
<dbReference type="PANTHER" id="PTHR11895:SF7">
    <property type="entry name" value="GLUTAMYL-TRNA(GLN) AMIDOTRANSFERASE SUBUNIT A, MITOCHONDRIAL"/>
    <property type="match status" value="1"/>
</dbReference>
<proteinExistence type="inferred from homology"/>
<dbReference type="EMBL" id="JAIHOM010000217">
    <property type="protein sequence ID" value="MCW6038957.1"/>
    <property type="molecule type" value="Genomic_DNA"/>
</dbReference>
<accession>A0ABT3LBW2</accession>
<comment type="similarity">
    <text evidence="1">Belongs to the amidase family.</text>
</comment>
<dbReference type="InterPro" id="IPR023631">
    <property type="entry name" value="Amidase_dom"/>
</dbReference>
<name>A0ABT3LBW2_9CYAN</name>
<dbReference type="SUPFAM" id="SSF75304">
    <property type="entry name" value="Amidase signature (AS) enzymes"/>
    <property type="match status" value="1"/>
</dbReference>
<evidence type="ECO:0000313" key="3">
    <source>
        <dbReference type="EMBL" id="MCW6038957.1"/>
    </source>
</evidence>
<dbReference type="InterPro" id="IPR000120">
    <property type="entry name" value="Amidase"/>
</dbReference>
<dbReference type="InterPro" id="IPR036928">
    <property type="entry name" value="AS_sf"/>
</dbReference>
<protein>
    <submittedName>
        <fullName evidence="3">Amidase</fullName>
    </submittedName>
</protein>
<dbReference type="Gene3D" id="3.90.1300.10">
    <property type="entry name" value="Amidase signature (AS) domain"/>
    <property type="match status" value="1"/>
</dbReference>
<keyword evidence="4" id="KW-1185">Reference proteome</keyword>
<gene>
    <name evidence="3" type="ORF">K4A83_22270</name>
</gene>
<evidence type="ECO:0000256" key="1">
    <source>
        <dbReference type="ARBA" id="ARBA00009199"/>
    </source>
</evidence>
<dbReference type="Pfam" id="PF01425">
    <property type="entry name" value="Amidase"/>
    <property type="match status" value="1"/>
</dbReference>